<dbReference type="InterPro" id="IPR003821">
    <property type="entry name" value="DXP_reductoisomerase"/>
</dbReference>
<evidence type="ECO:0000256" key="3">
    <source>
        <dbReference type="ARBA" id="ARBA00022723"/>
    </source>
</evidence>
<feature type="binding site" evidence="9">
    <location>
        <position position="11"/>
    </location>
    <ligand>
        <name>NADPH</name>
        <dbReference type="ChEBI" id="CHEBI:57783"/>
    </ligand>
</feature>
<dbReference type="FunFam" id="3.40.50.720:FF:000045">
    <property type="entry name" value="1-deoxy-D-xylulose 5-phosphate reductoisomerase"/>
    <property type="match status" value="1"/>
</dbReference>
<dbReference type="PANTHER" id="PTHR30525:SF0">
    <property type="entry name" value="1-DEOXY-D-XYLULOSE 5-PHOSPHATE REDUCTOISOMERASE, CHLOROPLASTIC"/>
    <property type="match status" value="1"/>
</dbReference>
<feature type="binding site" evidence="9">
    <location>
        <position position="223"/>
    </location>
    <ligand>
        <name>1-deoxy-D-xylulose 5-phosphate</name>
        <dbReference type="ChEBI" id="CHEBI:57792"/>
    </ligand>
</feature>
<dbReference type="InterPro" id="IPR036169">
    <property type="entry name" value="DXPR_C_sf"/>
</dbReference>
<feature type="binding site" evidence="9">
    <location>
        <position position="150"/>
    </location>
    <ligand>
        <name>Mn(2+)</name>
        <dbReference type="ChEBI" id="CHEBI:29035"/>
    </ligand>
</feature>
<sequence length="394" mass="41823">MQNVVILGSTGSIGVSTLDVLARHPERYRVFALVARQRIDRLLEQICTFRPTYVVVTEAEPAETLRNRIRDMRIACEVLTGADALAAVVSAPEVDIVMAAIVGAAGLMPTLAAAKAGKKILLANKEALVMSGALFLNAVKDGGAQLLPIDSEHNAIFQCWSANAIGQAPSVAGVEKIQLTASGGPFLRKPLSELNEVTPDQACSHPTWNMGRKISVDSATLMNKGLEVIEACHLFGASAEQVDVVIHPQSIVHSMVRYLDGSVLAQMGNPDMRTPIAHALAWPERIQSGVAPLDLTQMSALQFEVVDRERFPCLTLAYQALQAGGTAAAVLNAANEVAVDAFLNNRLRFTAISDVIAATLAKVSAPTIGSLAELLAIDAEARLIAATQIQLRAA</sequence>
<dbReference type="NCBIfam" id="TIGR00243">
    <property type="entry name" value="Dxr"/>
    <property type="match status" value="1"/>
</dbReference>
<dbReference type="Gene3D" id="1.10.1740.10">
    <property type="match status" value="1"/>
</dbReference>
<dbReference type="OrthoDB" id="9806546at2"/>
<dbReference type="Pfam" id="PF08436">
    <property type="entry name" value="DXP_redisom_C"/>
    <property type="match status" value="1"/>
</dbReference>
<comment type="pathway">
    <text evidence="1 9">Isoprenoid biosynthesis; isopentenyl diphosphate biosynthesis via DXP pathway; isopentenyl diphosphate from 1-deoxy-D-xylulose 5-phosphate: step 1/6.</text>
</comment>
<evidence type="ECO:0000256" key="7">
    <source>
        <dbReference type="ARBA" id="ARBA00023229"/>
    </source>
</evidence>
<keyword evidence="3 9" id="KW-0479">Metal-binding</keyword>
<dbReference type="HAMAP" id="MF_00183">
    <property type="entry name" value="DXP_reductoisom"/>
    <property type="match status" value="1"/>
</dbReference>
<accession>A0A4R6UX89</accession>
<evidence type="ECO:0000256" key="4">
    <source>
        <dbReference type="ARBA" id="ARBA00022857"/>
    </source>
</evidence>
<comment type="caution">
    <text evidence="9">Lacks conserved residue(s) required for the propagation of feature annotation.</text>
</comment>
<comment type="similarity">
    <text evidence="2 9">Belongs to the DXR family.</text>
</comment>
<dbReference type="SUPFAM" id="SSF69055">
    <property type="entry name" value="1-deoxy-D-xylulose-5-phosphate reductoisomerase, C-terminal domain"/>
    <property type="match status" value="1"/>
</dbReference>
<dbReference type="RefSeq" id="WP_133587774.1">
    <property type="nucleotide sequence ID" value="NZ_CP037953.1"/>
</dbReference>
<evidence type="ECO:0000256" key="6">
    <source>
        <dbReference type="ARBA" id="ARBA00023211"/>
    </source>
</evidence>
<dbReference type="EC" id="1.1.1.267" evidence="9"/>
<dbReference type="InterPro" id="IPR026877">
    <property type="entry name" value="DXPR_C"/>
</dbReference>
<feature type="binding site" evidence="9">
    <location>
        <position position="124"/>
    </location>
    <ligand>
        <name>NADPH</name>
        <dbReference type="ChEBI" id="CHEBI:57783"/>
    </ligand>
</feature>
<dbReference type="AlphaFoldDB" id="A0A4R6UX89"/>
<dbReference type="GO" id="GO:0030145">
    <property type="term" value="F:manganese ion binding"/>
    <property type="evidence" value="ECO:0007669"/>
    <property type="project" value="TreeGrafter"/>
</dbReference>
<feature type="binding site" evidence="9">
    <location>
        <position position="182"/>
    </location>
    <ligand>
        <name>1-deoxy-D-xylulose 5-phosphate</name>
        <dbReference type="ChEBI" id="CHEBI:57792"/>
    </ligand>
</feature>
<keyword evidence="9" id="KW-0460">Magnesium</keyword>
<reference evidence="13 14" key="1">
    <citation type="submission" date="2019-03" db="EMBL/GenBank/DDBJ databases">
        <title>Genomic Encyclopedia of Type Strains, Phase IV (KMG-IV): sequencing the most valuable type-strain genomes for metagenomic binning, comparative biology and taxonomic classification.</title>
        <authorList>
            <person name="Goeker M."/>
        </authorList>
    </citation>
    <scope>NUCLEOTIDE SEQUENCE [LARGE SCALE GENOMIC DNA]</scope>
    <source>
        <strain evidence="13 14">DSM 103792</strain>
    </source>
</reference>
<dbReference type="InterPro" id="IPR013512">
    <property type="entry name" value="DXP_reductoisomerase_N"/>
</dbReference>
<evidence type="ECO:0000313" key="14">
    <source>
        <dbReference type="Proteomes" id="UP000295375"/>
    </source>
</evidence>
<comment type="function">
    <text evidence="9">Catalyzes the NADPH-dependent rearrangement and reduction of 1-deoxy-D-xylulose-5-phosphate (DXP) to 2-C-methyl-D-erythritol 4-phosphate (MEP).</text>
</comment>
<feature type="binding site" evidence="9">
    <location>
        <position position="13"/>
    </location>
    <ligand>
        <name>NADPH</name>
        <dbReference type="ChEBI" id="CHEBI:57783"/>
    </ligand>
</feature>
<dbReference type="InterPro" id="IPR036291">
    <property type="entry name" value="NAD(P)-bd_dom_sf"/>
</dbReference>
<feature type="binding site" evidence="9">
    <location>
        <position position="125"/>
    </location>
    <ligand>
        <name>1-deoxy-D-xylulose 5-phosphate</name>
        <dbReference type="ChEBI" id="CHEBI:57792"/>
    </ligand>
</feature>
<dbReference type="PIRSF" id="PIRSF006205">
    <property type="entry name" value="Dxp_reductismrs"/>
    <property type="match status" value="1"/>
</dbReference>
<feature type="binding site" evidence="9">
    <location>
        <position position="12"/>
    </location>
    <ligand>
        <name>NADPH</name>
        <dbReference type="ChEBI" id="CHEBI:57783"/>
    </ligand>
</feature>
<dbReference type="GO" id="GO:0016853">
    <property type="term" value="F:isomerase activity"/>
    <property type="evidence" value="ECO:0007669"/>
    <property type="project" value="UniProtKB-KW"/>
</dbReference>
<evidence type="ECO:0000256" key="8">
    <source>
        <dbReference type="ARBA" id="ARBA00048543"/>
    </source>
</evidence>
<feature type="domain" description="1-deoxy-D-xylulose 5-phosphate reductoisomerase N-terminal" evidence="10">
    <location>
        <begin position="4"/>
        <end position="132"/>
    </location>
</feature>
<dbReference type="GO" id="GO:0030604">
    <property type="term" value="F:1-deoxy-D-xylulose-5-phosphate reductoisomerase activity"/>
    <property type="evidence" value="ECO:0007669"/>
    <property type="project" value="UniProtKB-UniRule"/>
</dbReference>
<protein>
    <recommendedName>
        <fullName evidence="9">1-deoxy-D-xylulose 5-phosphate reductoisomerase</fullName>
        <shortName evidence="9">DXP reductoisomerase</shortName>
        <ecNumber evidence="9">1.1.1.267</ecNumber>
    </recommendedName>
    <alternativeName>
        <fullName evidence="9">1-deoxyxylulose-5-phosphate reductoisomerase</fullName>
    </alternativeName>
    <alternativeName>
        <fullName evidence="9">2-C-methyl-D-erythritol 4-phosphate synthase</fullName>
    </alternativeName>
</protein>
<comment type="caution">
    <text evidence="13">The sequence shown here is derived from an EMBL/GenBank/DDBJ whole genome shotgun (WGS) entry which is preliminary data.</text>
</comment>
<comment type="catalytic activity">
    <reaction evidence="8">
        <text>2-C-methyl-D-erythritol 4-phosphate + NADP(+) = 1-deoxy-D-xylulose 5-phosphate + NADPH + H(+)</text>
        <dbReference type="Rhea" id="RHEA:13717"/>
        <dbReference type="ChEBI" id="CHEBI:15378"/>
        <dbReference type="ChEBI" id="CHEBI:57783"/>
        <dbReference type="ChEBI" id="CHEBI:57792"/>
        <dbReference type="ChEBI" id="CHEBI:58262"/>
        <dbReference type="ChEBI" id="CHEBI:58349"/>
        <dbReference type="EC" id="1.1.1.267"/>
    </reaction>
    <physiologicalReaction direction="right-to-left" evidence="8">
        <dbReference type="Rhea" id="RHEA:13719"/>
    </physiologicalReaction>
</comment>
<feature type="binding site" evidence="9">
    <location>
        <position position="205"/>
    </location>
    <ligand>
        <name>1-deoxy-D-xylulose 5-phosphate</name>
        <dbReference type="ChEBI" id="CHEBI:57792"/>
    </ligand>
</feature>
<dbReference type="SUPFAM" id="SSF51735">
    <property type="entry name" value="NAD(P)-binding Rossmann-fold domains"/>
    <property type="match status" value="1"/>
</dbReference>
<keyword evidence="13" id="KW-0413">Isomerase</keyword>
<keyword evidence="4 9" id="KW-0521">NADP</keyword>
<evidence type="ECO:0000256" key="5">
    <source>
        <dbReference type="ARBA" id="ARBA00023002"/>
    </source>
</evidence>
<feature type="domain" description="1-deoxy-D-xylulose 5-phosphate reductoisomerase C-terminal" evidence="11">
    <location>
        <begin position="146"/>
        <end position="235"/>
    </location>
</feature>
<dbReference type="Pfam" id="PF02670">
    <property type="entry name" value="DXP_reductoisom"/>
    <property type="match status" value="1"/>
</dbReference>
<feature type="binding site" evidence="9">
    <location>
        <position position="227"/>
    </location>
    <ligand>
        <name>Mn(2+)</name>
        <dbReference type="ChEBI" id="CHEBI:29035"/>
    </ligand>
</feature>
<comment type="cofactor">
    <cofactor evidence="9">
        <name>Mg(2+)</name>
        <dbReference type="ChEBI" id="CHEBI:18420"/>
    </cofactor>
    <cofactor evidence="9">
        <name>Mn(2+)</name>
        <dbReference type="ChEBI" id="CHEBI:29035"/>
    </cofactor>
</comment>
<dbReference type="PANTHER" id="PTHR30525">
    <property type="entry name" value="1-DEOXY-D-XYLULOSE 5-PHOSPHATE REDUCTOISOMERASE"/>
    <property type="match status" value="1"/>
</dbReference>
<name>A0A4R6UX89_9GAMM</name>
<evidence type="ECO:0000256" key="2">
    <source>
        <dbReference type="ARBA" id="ARBA00006825"/>
    </source>
</evidence>
<feature type="binding site" evidence="9">
    <location>
        <position position="152"/>
    </location>
    <ligand>
        <name>Mn(2+)</name>
        <dbReference type="ChEBI" id="CHEBI:29035"/>
    </ligand>
</feature>
<feature type="binding site" evidence="9">
    <location>
        <position position="10"/>
    </location>
    <ligand>
        <name>NADPH</name>
        <dbReference type="ChEBI" id="CHEBI:57783"/>
    </ligand>
</feature>
<evidence type="ECO:0000259" key="12">
    <source>
        <dbReference type="Pfam" id="PF13288"/>
    </source>
</evidence>
<evidence type="ECO:0000313" key="13">
    <source>
        <dbReference type="EMBL" id="TDQ50533.1"/>
    </source>
</evidence>
<gene>
    <name evidence="9" type="primary">dxr</name>
    <name evidence="13" type="ORF">EV696_102215</name>
</gene>
<evidence type="ECO:0000259" key="11">
    <source>
        <dbReference type="Pfam" id="PF08436"/>
    </source>
</evidence>
<feature type="binding site" evidence="9">
    <location>
        <position position="211"/>
    </location>
    <ligand>
        <name>NADPH</name>
        <dbReference type="ChEBI" id="CHEBI:57783"/>
    </ligand>
</feature>
<evidence type="ECO:0000256" key="9">
    <source>
        <dbReference type="HAMAP-Rule" id="MF_00183"/>
    </source>
</evidence>
<keyword evidence="5 9" id="KW-0560">Oxidoreductase</keyword>
<organism evidence="13 14">
    <name type="scientific">Permianibacter aggregans</name>
    <dbReference type="NCBI Taxonomy" id="1510150"/>
    <lineage>
        <taxon>Bacteria</taxon>
        <taxon>Pseudomonadati</taxon>
        <taxon>Pseudomonadota</taxon>
        <taxon>Gammaproteobacteria</taxon>
        <taxon>Pseudomonadales</taxon>
        <taxon>Pseudomonadaceae</taxon>
        <taxon>Permianibacter</taxon>
    </lineage>
</organism>
<keyword evidence="7 9" id="KW-0414">Isoprene biosynthesis</keyword>
<dbReference type="GO" id="GO:0070402">
    <property type="term" value="F:NADPH binding"/>
    <property type="evidence" value="ECO:0007669"/>
    <property type="project" value="InterPro"/>
</dbReference>
<evidence type="ECO:0000259" key="10">
    <source>
        <dbReference type="Pfam" id="PF02670"/>
    </source>
</evidence>
<dbReference type="EMBL" id="SNYM01000002">
    <property type="protein sequence ID" value="TDQ50533.1"/>
    <property type="molecule type" value="Genomic_DNA"/>
</dbReference>
<feature type="binding site" evidence="9">
    <location>
        <position position="152"/>
    </location>
    <ligand>
        <name>1-deoxy-D-xylulose 5-phosphate</name>
        <dbReference type="ChEBI" id="CHEBI:57792"/>
    </ligand>
</feature>
<feature type="binding site" evidence="9">
    <location>
        <position position="227"/>
    </location>
    <ligand>
        <name>1-deoxy-D-xylulose 5-phosphate</name>
        <dbReference type="ChEBI" id="CHEBI:57792"/>
    </ligand>
</feature>
<dbReference type="SUPFAM" id="SSF55347">
    <property type="entry name" value="Glyceraldehyde-3-phosphate dehydrogenase-like, C-terminal domain"/>
    <property type="match status" value="1"/>
</dbReference>
<feature type="binding site" evidence="9">
    <location>
        <position position="224"/>
    </location>
    <ligand>
        <name>1-deoxy-D-xylulose 5-phosphate</name>
        <dbReference type="ChEBI" id="CHEBI:57792"/>
    </ligand>
</feature>
<dbReference type="Pfam" id="PF13288">
    <property type="entry name" value="DXPR_C"/>
    <property type="match status" value="1"/>
</dbReference>
<dbReference type="NCBIfam" id="NF003938">
    <property type="entry name" value="PRK05447.1-1"/>
    <property type="match status" value="1"/>
</dbReference>
<dbReference type="UniPathway" id="UPA00056">
    <property type="reaction ID" value="UER00092"/>
</dbReference>
<evidence type="ECO:0000256" key="1">
    <source>
        <dbReference type="ARBA" id="ARBA00005094"/>
    </source>
</evidence>
<keyword evidence="6 9" id="KW-0464">Manganese</keyword>
<dbReference type="Proteomes" id="UP000295375">
    <property type="component" value="Unassembled WGS sequence"/>
</dbReference>
<keyword evidence="14" id="KW-1185">Reference proteome</keyword>
<dbReference type="Gene3D" id="3.40.50.720">
    <property type="entry name" value="NAD(P)-binding Rossmann-like Domain"/>
    <property type="match status" value="1"/>
</dbReference>
<dbReference type="GO" id="GO:0051484">
    <property type="term" value="P:isopentenyl diphosphate biosynthetic process, methylerythritol 4-phosphate pathway involved in terpenoid biosynthetic process"/>
    <property type="evidence" value="ECO:0007669"/>
    <property type="project" value="UniProtKB-ARBA"/>
</dbReference>
<dbReference type="InterPro" id="IPR013644">
    <property type="entry name" value="DXP_reductoisomerase_C"/>
</dbReference>
<feature type="domain" description="DXP reductoisomerase C-terminal" evidence="12">
    <location>
        <begin position="267"/>
        <end position="382"/>
    </location>
</feature>
<feature type="binding site" evidence="9">
    <location>
        <position position="151"/>
    </location>
    <ligand>
        <name>1-deoxy-D-xylulose 5-phosphate</name>
        <dbReference type="ChEBI" id="CHEBI:57792"/>
    </ligand>
</feature>
<feature type="binding site" evidence="9">
    <location>
        <position position="218"/>
    </location>
    <ligand>
        <name>1-deoxy-D-xylulose 5-phosphate</name>
        <dbReference type="ChEBI" id="CHEBI:57792"/>
    </ligand>
</feature>
<proteinExistence type="inferred from homology"/>
<feature type="binding site" evidence="9">
    <location>
        <position position="126"/>
    </location>
    <ligand>
        <name>NADPH</name>
        <dbReference type="ChEBI" id="CHEBI:57783"/>
    </ligand>
</feature>
<dbReference type="NCBIfam" id="NF009114">
    <property type="entry name" value="PRK12464.1"/>
    <property type="match status" value="1"/>
</dbReference>